<feature type="chain" id="PRO_5039326690" evidence="1">
    <location>
        <begin position="21"/>
        <end position="86"/>
    </location>
</feature>
<evidence type="ECO:0000313" key="2">
    <source>
        <dbReference type="EMBL" id="NMM92964.1"/>
    </source>
</evidence>
<keyword evidence="1" id="KW-0732">Signal</keyword>
<keyword evidence="3" id="KW-1185">Reference proteome</keyword>
<gene>
    <name evidence="2" type="ORF">G1C95_0149</name>
</gene>
<proteinExistence type="predicted"/>
<evidence type="ECO:0000313" key="3">
    <source>
        <dbReference type="Proteomes" id="UP000532194"/>
    </source>
</evidence>
<sequence length="86" mass="8874">MNSKKILAAIASVAAIASLAACGGVKDDNAATSGDSSAITIGTTDKITSLDPAGSYDNGSYAVQIQVFPFLYAQDYNTSVCGHRRR</sequence>
<dbReference type="EMBL" id="JAAIII010000001">
    <property type="protein sequence ID" value="NMM92964.1"/>
    <property type="molecule type" value="Genomic_DNA"/>
</dbReference>
<protein>
    <submittedName>
        <fullName evidence="2">Peptide ABC transporter substrate-binding protein</fullName>
    </submittedName>
</protein>
<evidence type="ECO:0000256" key="1">
    <source>
        <dbReference type="SAM" id="SignalP"/>
    </source>
</evidence>
<comment type="caution">
    <text evidence="2">The sequence shown here is derived from an EMBL/GenBank/DDBJ whole genome shotgun (WGS) entry which is preliminary data.</text>
</comment>
<accession>A0A7Y0EMH2</accession>
<dbReference type="Proteomes" id="UP000532194">
    <property type="component" value="Unassembled WGS sequence"/>
</dbReference>
<feature type="signal peptide" evidence="1">
    <location>
        <begin position="1"/>
        <end position="20"/>
    </location>
</feature>
<dbReference type="PROSITE" id="PS51257">
    <property type="entry name" value="PROKAR_LIPOPROTEIN"/>
    <property type="match status" value="1"/>
</dbReference>
<reference evidence="2 3" key="1">
    <citation type="submission" date="2020-02" db="EMBL/GenBank/DDBJ databases">
        <title>Characterization of phylogenetic diversity of novel bifidobacterial species isolated in Czech ZOOs.</title>
        <authorList>
            <person name="Lugli G.A."/>
            <person name="Vera N.B."/>
            <person name="Ventura M."/>
        </authorList>
    </citation>
    <scope>NUCLEOTIDE SEQUENCE [LARGE SCALE GENOMIC DNA]</scope>
    <source>
        <strain evidence="2 3">DSM 109957</strain>
    </source>
</reference>
<organism evidence="2 3">
    <name type="scientific">Bifidobacterium oedipodis</name>
    <dbReference type="NCBI Taxonomy" id="2675322"/>
    <lineage>
        <taxon>Bacteria</taxon>
        <taxon>Bacillati</taxon>
        <taxon>Actinomycetota</taxon>
        <taxon>Actinomycetes</taxon>
        <taxon>Bifidobacteriales</taxon>
        <taxon>Bifidobacteriaceae</taxon>
        <taxon>Bifidobacterium</taxon>
    </lineage>
</organism>
<name>A0A7Y0EMH2_9BIFI</name>
<dbReference type="AlphaFoldDB" id="A0A7Y0EMH2"/>